<gene>
    <name evidence="2" type="ORF">ARMSODRAFT_983933</name>
</gene>
<evidence type="ECO:0000313" key="2">
    <source>
        <dbReference type="EMBL" id="PBK58323.1"/>
    </source>
</evidence>
<protein>
    <submittedName>
        <fullName evidence="2">Uncharacterized protein</fullName>
    </submittedName>
</protein>
<keyword evidence="3" id="KW-1185">Reference proteome</keyword>
<feature type="transmembrane region" description="Helical" evidence="1">
    <location>
        <begin position="74"/>
        <end position="91"/>
    </location>
</feature>
<evidence type="ECO:0000313" key="3">
    <source>
        <dbReference type="Proteomes" id="UP000218334"/>
    </source>
</evidence>
<dbReference type="Proteomes" id="UP000218334">
    <property type="component" value="Unassembled WGS sequence"/>
</dbReference>
<keyword evidence="1" id="KW-0812">Transmembrane</keyword>
<keyword evidence="1" id="KW-1133">Transmembrane helix</keyword>
<name>A0A2H3B399_9AGAR</name>
<dbReference type="AlphaFoldDB" id="A0A2H3B399"/>
<feature type="transmembrane region" description="Helical" evidence="1">
    <location>
        <begin position="127"/>
        <end position="144"/>
    </location>
</feature>
<accession>A0A2H3B399</accession>
<keyword evidence="1" id="KW-0472">Membrane</keyword>
<proteinExistence type="predicted"/>
<reference evidence="3" key="1">
    <citation type="journal article" date="2017" name="Nat. Ecol. Evol.">
        <title>Genome expansion and lineage-specific genetic innovations in the forest pathogenic fungi Armillaria.</title>
        <authorList>
            <person name="Sipos G."/>
            <person name="Prasanna A.N."/>
            <person name="Walter M.C."/>
            <person name="O'Connor E."/>
            <person name="Balint B."/>
            <person name="Krizsan K."/>
            <person name="Kiss B."/>
            <person name="Hess J."/>
            <person name="Varga T."/>
            <person name="Slot J."/>
            <person name="Riley R."/>
            <person name="Boka B."/>
            <person name="Rigling D."/>
            <person name="Barry K."/>
            <person name="Lee J."/>
            <person name="Mihaltcheva S."/>
            <person name="LaButti K."/>
            <person name="Lipzen A."/>
            <person name="Waldron R."/>
            <person name="Moloney N.M."/>
            <person name="Sperisen C."/>
            <person name="Kredics L."/>
            <person name="Vagvoelgyi C."/>
            <person name="Patrignani A."/>
            <person name="Fitzpatrick D."/>
            <person name="Nagy I."/>
            <person name="Doyle S."/>
            <person name="Anderson J.B."/>
            <person name="Grigoriev I.V."/>
            <person name="Gueldener U."/>
            <person name="Muensterkoetter M."/>
            <person name="Nagy L.G."/>
        </authorList>
    </citation>
    <scope>NUCLEOTIDE SEQUENCE [LARGE SCALE GENOMIC DNA]</scope>
    <source>
        <strain evidence="3">28-4</strain>
    </source>
</reference>
<dbReference type="EMBL" id="KZ293552">
    <property type="protein sequence ID" value="PBK58323.1"/>
    <property type="molecule type" value="Genomic_DNA"/>
</dbReference>
<sequence length="823" mass="91852">MSASQILAGTEVERCPYNWAPRVGGKRRIALSMIAPMVVSHLTRPVALRLMEGVIKGVARPLEWVGKELDFERVLSQIMIVVLISSITFHFRSLLASVMRSMTWSLLSFFQSSLVSAASVGFTTPRITFILVVLGFASWKLYAYHIGGFGHADTLIDLTSSTDVPATAITSTSPDYEKTYTGTASNNEPTHFVRATSDPEIDKDSNDTPWPGMAAFHLRFSVDDHDVDPAVAARGAGPTKWQMHRVRVDSLRKSHNKDHPSSGISLIQLYCDTVMVNTKQFNIHVTISEFPLGHALDLLVSRSNNMGVPCDIAMPFCVWQLRAINLLLQPRVPNEASKVSVGFVTLILIGGGHRPQALFIQINLLPRLFSNASEGRKCHTPDMPEFLHEGNRNNSLIQFPSGQKLNSPRRNLISNRRKTCLRTCFQLREHIPSSFLRAEIIGGQECHLPLRAPCPKAKERRSRVSKNQLIMPLMPSIIFTITKYFDVPAPACTSTTFPPTNRTLPVLLRYSVSFLFLAGLLHGNCPFRTSARIRVAFIGCISALVYGLLIVRCNETEVSSVVHHGTGVNQDAHLGRHGSFADVLQRIDEQAIELYDKAQEDEVWGNLLFDAVKQQMNAMKQLDGLLADAGELYSDISMWIVRAEETIAVRTDEGSLSQEEHYLQSMLLSTYLPALEKRIILAEEAHREIWELSRTTRQLFLTASEAVLALQDNENGLCMICSALGLGDGRNYGRDRSLQVIGGFQKDLREQWKETMEIATQLHDLMFALKGCIYIGTDWKDEKAIQHFRSNMDTFRQGMEALGLVVDEAFLSLSESDGHNSGE</sequence>
<evidence type="ECO:0000256" key="1">
    <source>
        <dbReference type="SAM" id="Phobius"/>
    </source>
</evidence>
<organism evidence="2 3">
    <name type="scientific">Armillaria solidipes</name>
    <dbReference type="NCBI Taxonomy" id="1076256"/>
    <lineage>
        <taxon>Eukaryota</taxon>
        <taxon>Fungi</taxon>
        <taxon>Dikarya</taxon>
        <taxon>Basidiomycota</taxon>
        <taxon>Agaricomycotina</taxon>
        <taxon>Agaricomycetes</taxon>
        <taxon>Agaricomycetidae</taxon>
        <taxon>Agaricales</taxon>
        <taxon>Marasmiineae</taxon>
        <taxon>Physalacriaceae</taxon>
        <taxon>Armillaria</taxon>
    </lineage>
</organism>